<dbReference type="GeneID" id="94290492"/>
<evidence type="ECO:0000313" key="4">
    <source>
        <dbReference type="Proteomes" id="UP000674318"/>
    </source>
</evidence>
<sequence length="702" mass="76772">MLADQQRLNNALREAGALAEMKRLLGFPLAAAVAPSSLAPSAAAALMSTEEEAVARDVHNTYGLSMEAVDAYLLRYLRSKHLNVEEAVVKLRRRRLFESTLPMITVTPTTVAALRKDLFHLLDRDLEGRPVLYINAAAPTLLTIEMDEAQRLLIVLLEFMQAQCLLSSNEKAAELQRRHPHKVDVSAPSSRLVASSERNEKGASTVGRTIHDRTKEAPGHLQQFTLLINEEGARWAMQASFLKNCSTLLKVLTKYYPHMLGTILVLGTSAEIRAAIQMCVSSSPDDLRSSVQMIERADLPRYMDVRTIPVELGGHKQVNGSAMNFSEAVLRHWFTLTSLMEDERLSGNGISDPIPPTTIPVPVAGPAGEACVTEASKGSAGRIAALSALPRPLYIPPPPLSTTQRRISRQRYTMELQHLSNSCDGVAGGISRLGSPEPRRLNDPVSNSITRNHEPSLWSPAGTVNATRTIRRLHGTPEYQEDMDAVEMTARTPHPNDQIDDGVCSTLSRVDDDDYANVPSPLASAVPTCQLYTAASSLAASLTIEDDMQPSDLRTGHHVHHSAPSGNGAPSITMSREEAARLTAHPEDAIVVLRQERQRRQYAEQALQFRDLGVVLDMQNASTIERELGAMHQDLNVLVAEILVKVEAAAKRHNTPPTLNQLLDLTLIAFENATRTPSTVPAMALAEPMQREAASSSCCNFM</sequence>
<dbReference type="SUPFAM" id="SSF52087">
    <property type="entry name" value="CRAL/TRIO domain"/>
    <property type="match status" value="1"/>
</dbReference>
<proteinExistence type="predicted"/>
<evidence type="ECO:0000256" key="1">
    <source>
        <dbReference type="SAM" id="MobiDB-lite"/>
    </source>
</evidence>
<dbReference type="EMBL" id="JAFJZO010000022">
    <property type="protein sequence ID" value="KAG5504983.1"/>
    <property type="molecule type" value="Genomic_DNA"/>
</dbReference>
<evidence type="ECO:0000259" key="2">
    <source>
        <dbReference type="PROSITE" id="PS50191"/>
    </source>
</evidence>
<dbReference type="GO" id="GO:0012505">
    <property type="term" value="C:endomembrane system"/>
    <property type="evidence" value="ECO:0007669"/>
    <property type="project" value="TreeGrafter"/>
</dbReference>
<dbReference type="RefSeq" id="XP_067757244.1">
    <property type="nucleotide sequence ID" value="XM_067900415.1"/>
</dbReference>
<feature type="domain" description="CRAL-TRIO" evidence="2">
    <location>
        <begin position="107"/>
        <end position="320"/>
    </location>
</feature>
<keyword evidence="4" id="KW-1185">Reference proteome</keyword>
<evidence type="ECO:0000313" key="3">
    <source>
        <dbReference type="EMBL" id="KAG5504983.1"/>
    </source>
</evidence>
<dbReference type="AlphaFoldDB" id="A0A836LI21"/>
<dbReference type="InterPro" id="IPR036865">
    <property type="entry name" value="CRAL-TRIO_dom_sf"/>
</dbReference>
<dbReference type="PANTHER" id="PTHR46384">
    <property type="entry name" value="MOTILE SPERM DOMAIN-CONTAINING PROTEIN 2"/>
    <property type="match status" value="1"/>
</dbReference>
<gene>
    <name evidence="3" type="ORF">JKF63_04430</name>
</gene>
<dbReference type="OrthoDB" id="43460at2759"/>
<dbReference type="Pfam" id="PF00650">
    <property type="entry name" value="CRAL_TRIO"/>
    <property type="match status" value="1"/>
</dbReference>
<dbReference type="PROSITE" id="PS50191">
    <property type="entry name" value="CRAL_TRIO"/>
    <property type="match status" value="1"/>
</dbReference>
<dbReference type="Gene3D" id="3.40.525.10">
    <property type="entry name" value="CRAL-TRIO lipid binding domain"/>
    <property type="match status" value="1"/>
</dbReference>
<organism evidence="3 4">
    <name type="scientific">Porcisia hertigi</name>
    <dbReference type="NCBI Taxonomy" id="2761500"/>
    <lineage>
        <taxon>Eukaryota</taxon>
        <taxon>Discoba</taxon>
        <taxon>Euglenozoa</taxon>
        <taxon>Kinetoplastea</taxon>
        <taxon>Metakinetoplastina</taxon>
        <taxon>Trypanosomatida</taxon>
        <taxon>Trypanosomatidae</taxon>
        <taxon>Leishmaniinae</taxon>
        <taxon>Porcisia</taxon>
    </lineage>
</organism>
<name>A0A836LI21_9TRYP</name>
<dbReference type="InterPro" id="IPR001251">
    <property type="entry name" value="CRAL-TRIO_dom"/>
</dbReference>
<dbReference type="GO" id="GO:0140284">
    <property type="term" value="C:endoplasmic reticulum-endosome membrane contact site"/>
    <property type="evidence" value="ECO:0007669"/>
    <property type="project" value="TreeGrafter"/>
</dbReference>
<feature type="region of interest" description="Disordered" evidence="1">
    <location>
        <begin position="186"/>
        <end position="214"/>
    </location>
</feature>
<comment type="caution">
    <text evidence="3">The sequence shown here is derived from an EMBL/GenBank/DDBJ whole genome shotgun (WGS) entry which is preliminary data.</text>
</comment>
<dbReference type="KEGG" id="phet:94290492"/>
<dbReference type="Proteomes" id="UP000674318">
    <property type="component" value="Unassembled WGS sequence"/>
</dbReference>
<dbReference type="CDD" id="cd00170">
    <property type="entry name" value="SEC14"/>
    <property type="match status" value="1"/>
</dbReference>
<protein>
    <recommendedName>
        <fullName evidence="2">CRAL-TRIO domain-containing protein</fullName>
    </recommendedName>
</protein>
<accession>A0A836LI21</accession>
<dbReference type="PANTHER" id="PTHR46384:SF1">
    <property type="entry name" value="MOTILE SPERM DOMAIN-CONTAINING PROTEIN 2"/>
    <property type="match status" value="1"/>
</dbReference>
<dbReference type="InterPro" id="IPR053012">
    <property type="entry name" value="ER-organelle_contact"/>
</dbReference>
<reference evidence="3 4" key="1">
    <citation type="submission" date="2021-02" db="EMBL/GenBank/DDBJ databases">
        <title>Porcisia hertigi Genome sequencing and assembly.</title>
        <authorList>
            <person name="Almutairi H."/>
            <person name="Gatherer D."/>
        </authorList>
    </citation>
    <scope>NUCLEOTIDE SEQUENCE [LARGE SCALE GENOMIC DNA]</scope>
    <source>
        <strain evidence="3 4">C119</strain>
    </source>
</reference>